<name>A9JXC9_PHANO</name>
<dbReference type="HOGENOM" id="CLU_2334354_0_0_1"/>
<organism evidence="1 2">
    <name type="scientific">Phaeosphaeria nodorum (strain SN15 / ATCC MYA-4574 / FGSC 10173)</name>
    <name type="common">Glume blotch fungus</name>
    <name type="synonym">Parastagonospora nodorum</name>
    <dbReference type="NCBI Taxonomy" id="321614"/>
    <lineage>
        <taxon>Eukaryota</taxon>
        <taxon>Fungi</taxon>
        <taxon>Dikarya</taxon>
        <taxon>Ascomycota</taxon>
        <taxon>Pezizomycotina</taxon>
        <taxon>Dothideomycetes</taxon>
        <taxon>Pleosporomycetidae</taxon>
        <taxon>Pleosporales</taxon>
        <taxon>Pleosporineae</taxon>
        <taxon>Phaeosphaeriaceae</taxon>
        <taxon>Parastagonospora</taxon>
    </lineage>
</organism>
<sequence>MPRSVLNLEPSSGAFSAGAFDGVAARDVSFELSAEAALEPGRAFSADRSAMVVGMCCSCKMEKMKEKTMLVPGQTPRTSSDVVVKCGSALQTVSAWRA</sequence>
<gene>
    <name evidence="1" type="ORF">SNOG_20133</name>
</gene>
<dbReference type="EMBL" id="CH445345">
    <property type="protein sequence ID" value="EDP89819.1"/>
    <property type="molecule type" value="Genomic_DNA"/>
</dbReference>
<dbReference type="AlphaFoldDB" id="A9JXC9"/>
<dbReference type="InParanoid" id="A9JXC9"/>
<reference evidence="2" key="1">
    <citation type="journal article" date="2007" name="Plant Cell">
        <title>Dothideomycete-plant interactions illuminated by genome sequencing and EST analysis of the wheat pathogen Stagonospora nodorum.</title>
        <authorList>
            <person name="Hane J.K."/>
            <person name="Lowe R.G."/>
            <person name="Solomon P.S."/>
            <person name="Tan K.C."/>
            <person name="Schoch C.L."/>
            <person name="Spatafora J.W."/>
            <person name="Crous P.W."/>
            <person name="Kodira C."/>
            <person name="Birren B.W."/>
            <person name="Galagan J.E."/>
            <person name="Torriani S.F."/>
            <person name="McDonald B.A."/>
            <person name="Oliver R.P."/>
        </authorList>
    </citation>
    <scope>NUCLEOTIDE SEQUENCE [LARGE SCALE GENOMIC DNA]</scope>
    <source>
        <strain evidence="2">SN15 / ATCC MYA-4574 / FGSC 10173</strain>
    </source>
</reference>
<protein>
    <submittedName>
        <fullName evidence="1">Uncharacterized protein</fullName>
    </submittedName>
</protein>
<dbReference type="Proteomes" id="UP000001055">
    <property type="component" value="Unassembled WGS sequence"/>
</dbReference>
<dbReference type="GeneID" id="5979381"/>
<accession>A9JXC9</accession>
<dbReference type="KEGG" id="pno:SNOG_20133"/>
<evidence type="ECO:0000313" key="1">
    <source>
        <dbReference type="EMBL" id="EDP89819.1"/>
    </source>
</evidence>
<proteinExistence type="predicted"/>
<evidence type="ECO:0000313" key="2">
    <source>
        <dbReference type="Proteomes" id="UP000001055"/>
    </source>
</evidence>
<dbReference type="RefSeq" id="XP_001802471.1">
    <property type="nucleotide sequence ID" value="XM_001802419.1"/>
</dbReference>